<sequence>MLLSKTAGVARRQSWTGGLIPVLVQAGSSVDGVPRKNSLTEELNQAPHSVDAQGFKPQASFDGVFKP</sequence>
<comment type="caution">
    <text evidence="2">The sequence shown here is derived from an EMBL/GenBank/DDBJ whole genome shotgun (WGS) entry which is preliminary data.</text>
</comment>
<evidence type="ECO:0000313" key="2">
    <source>
        <dbReference type="EMBL" id="OZI77007.1"/>
    </source>
</evidence>
<dbReference type="Proteomes" id="UP000216429">
    <property type="component" value="Unassembled WGS sequence"/>
</dbReference>
<reference evidence="3" key="1">
    <citation type="submission" date="2017-05" db="EMBL/GenBank/DDBJ databases">
        <title>Complete and WGS of Bordetella genogroups.</title>
        <authorList>
            <person name="Spilker T."/>
            <person name="Lipuma J."/>
        </authorList>
    </citation>
    <scope>NUCLEOTIDE SEQUENCE [LARGE SCALE GENOMIC DNA]</scope>
    <source>
        <strain evidence="3">AU6712</strain>
    </source>
</reference>
<proteinExistence type="predicted"/>
<organism evidence="2 3">
    <name type="scientific">Bordetella genomosp. 12</name>
    <dbReference type="NCBI Taxonomy" id="463035"/>
    <lineage>
        <taxon>Bacteria</taxon>
        <taxon>Pseudomonadati</taxon>
        <taxon>Pseudomonadota</taxon>
        <taxon>Betaproteobacteria</taxon>
        <taxon>Burkholderiales</taxon>
        <taxon>Alcaligenaceae</taxon>
        <taxon>Bordetella</taxon>
    </lineage>
</organism>
<gene>
    <name evidence="2" type="ORF">CAL22_00135</name>
</gene>
<protein>
    <submittedName>
        <fullName evidence="2">Uncharacterized protein</fullName>
    </submittedName>
</protein>
<dbReference type="AlphaFoldDB" id="A0A261VT50"/>
<feature type="region of interest" description="Disordered" evidence="1">
    <location>
        <begin position="47"/>
        <end position="67"/>
    </location>
</feature>
<dbReference type="EMBL" id="NEVU01000001">
    <property type="protein sequence ID" value="OZI77007.1"/>
    <property type="molecule type" value="Genomic_DNA"/>
</dbReference>
<evidence type="ECO:0000313" key="3">
    <source>
        <dbReference type="Proteomes" id="UP000216429"/>
    </source>
</evidence>
<name>A0A261VT50_9BORD</name>
<evidence type="ECO:0000256" key="1">
    <source>
        <dbReference type="SAM" id="MobiDB-lite"/>
    </source>
</evidence>
<accession>A0A261VT50</accession>
<keyword evidence="3" id="KW-1185">Reference proteome</keyword>